<comment type="caution">
    <text evidence="3">The sequence shown here is derived from an EMBL/GenBank/DDBJ whole genome shotgun (WGS) entry which is preliminary data.</text>
</comment>
<name>A0ABR2KXX5_9EUKA</name>
<feature type="coiled-coil region" evidence="1">
    <location>
        <begin position="189"/>
        <end position="236"/>
    </location>
</feature>
<keyword evidence="1" id="KW-0175">Coiled coil</keyword>
<feature type="region of interest" description="Disordered" evidence="2">
    <location>
        <begin position="136"/>
        <end position="173"/>
    </location>
</feature>
<feature type="compositionally biased region" description="Basic and acidic residues" evidence="2">
    <location>
        <begin position="161"/>
        <end position="173"/>
    </location>
</feature>
<evidence type="ECO:0000313" key="4">
    <source>
        <dbReference type="Proteomes" id="UP001470230"/>
    </source>
</evidence>
<dbReference type="EMBL" id="JAPFFF010000002">
    <property type="protein sequence ID" value="KAK8895950.1"/>
    <property type="molecule type" value="Genomic_DNA"/>
</dbReference>
<reference evidence="3 4" key="1">
    <citation type="submission" date="2024-04" db="EMBL/GenBank/DDBJ databases">
        <title>Tritrichomonas musculus Genome.</title>
        <authorList>
            <person name="Alves-Ferreira E."/>
            <person name="Grigg M."/>
            <person name="Lorenzi H."/>
            <person name="Galac M."/>
        </authorList>
    </citation>
    <scope>NUCLEOTIDE SEQUENCE [LARGE SCALE GENOMIC DNA]</scope>
    <source>
        <strain evidence="3 4">EAF2021</strain>
    </source>
</reference>
<keyword evidence="4" id="KW-1185">Reference proteome</keyword>
<feature type="compositionally biased region" description="Basic and acidic residues" evidence="2">
    <location>
        <begin position="349"/>
        <end position="361"/>
    </location>
</feature>
<evidence type="ECO:0000313" key="3">
    <source>
        <dbReference type="EMBL" id="KAK8895950.1"/>
    </source>
</evidence>
<dbReference type="Proteomes" id="UP001470230">
    <property type="component" value="Unassembled WGS sequence"/>
</dbReference>
<gene>
    <name evidence="3" type="ORF">M9Y10_013836</name>
</gene>
<feature type="compositionally biased region" description="Basic and acidic residues" evidence="2">
    <location>
        <begin position="329"/>
        <end position="338"/>
    </location>
</feature>
<feature type="region of interest" description="Disordered" evidence="2">
    <location>
        <begin position="329"/>
        <end position="361"/>
    </location>
</feature>
<organism evidence="3 4">
    <name type="scientific">Tritrichomonas musculus</name>
    <dbReference type="NCBI Taxonomy" id="1915356"/>
    <lineage>
        <taxon>Eukaryota</taxon>
        <taxon>Metamonada</taxon>
        <taxon>Parabasalia</taxon>
        <taxon>Tritrichomonadida</taxon>
        <taxon>Tritrichomonadidae</taxon>
        <taxon>Tritrichomonas</taxon>
    </lineage>
</organism>
<sequence length="445" mass="52943">MIKEVVQKQIAKPRMQYNYTEPDYEQKLNQDEEMIEQPQPTLTRRRNNIFADIILISKLTKRDILALPGFSGLNKVLLPKLKEMLRAHLIKKKIFKRGVRIKDYLVYYKQNPTEQIKIETPIPSLLESRRLIQRDPSTTIDKEATTKITPKPSKTKTNPNLKRDYEEDLQEAKKNKDTKVSIEECNYFINKFTAEINELNDKIFELKSKKYNQPELEQINKEILTLKTELDNISKKHIKYGKLESNLKNLIADQRGDEDDLINGDFTEDEKETIKQDIKNRAIDIDKTEKLIEKYKQKHQHILNKTDSEIETMKNKLNQLQNRKHEIENEINKLDKPKSKTSPKPRQKLTPEQKKTNHERMMQQRRENKLLFRDNSQLKREEQFDRSILANEKMIDDLNKQLILNKNDQKQTAELHNAISALNRKIAYIKNQKTQYIENKNRRKK</sequence>
<evidence type="ECO:0000256" key="1">
    <source>
        <dbReference type="SAM" id="Coils"/>
    </source>
</evidence>
<proteinExistence type="predicted"/>
<feature type="compositionally biased region" description="Low complexity" evidence="2">
    <location>
        <begin position="146"/>
        <end position="160"/>
    </location>
</feature>
<accession>A0ABR2KXX5</accession>
<protein>
    <submittedName>
        <fullName evidence="3">Uncharacterized protein</fullName>
    </submittedName>
</protein>
<evidence type="ECO:0000256" key="2">
    <source>
        <dbReference type="SAM" id="MobiDB-lite"/>
    </source>
</evidence>